<gene>
    <name evidence="3" type="ORF">K7432_011472</name>
</gene>
<reference evidence="3 4" key="1">
    <citation type="submission" date="2023-04" db="EMBL/GenBank/DDBJ databases">
        <title>Genome of Basidiobolus ranarum AG-B5.</title>
        <authorList>
            <person name="Stajich J.E."/>
            <person name="Carter-House D."/>
            <person name="Gryganskyi A."/>
        </authorList>
    </citation>
    <scope>NUCLEOTIDE SEQUENCE [LARGE SCALE GENOMIC DNA]</scope>
    <source>
        <strain evidence="3 4">AG-B5</strain>
    </source>
</reference>
<feature type="chain" id="PRO_5046734599" evidence="2">
    <location>
        <begin position="19"/>
        <end position="246"/>
    </location>
</feature>
<accession>A0ABR2WMB6</accession>
<comment type="caution">
    <text evidence="3">The sequence shown here is derived from an EMBL/GenBank/DDBJ whole genome shotgun (WGS) entry which is preliminary data.</text>
</comment>
<feature type="region of interest" description="Disordered" evidence="1">
    <location>
        <begin position="102"/>
        <end position="246"/>
    </location>
</feature>
<feature type="compositionally biased region" description="Low complexity" evidence="1">
    <location>
        <begin position="126"/>
        <end position="170"/>
    </location>
</feature>
<keyword evidence="4" id="KW-1185">Reference proteome</keyword>
<keyword evidence="2" id="KW-0732">Signal</keyword>
<proteinExistence type="predicted"/>
<sequence length="246" mass="25977">MKLFASALVLLQAVLVMAEEPTFLDASPIVAKHMNAVCDGVVARLADFGIHASAKACLDVDLTKLPAHVKVPSAMTCAEAVATAKILRINANAKVCVTTASHGNTHEKRGGDYAGIKHYGPPSGGSPPSYNRPPSGRRTPGYGRPPSYNRPPGGYRPPSGGSPPDYNRPPSDSRPPSDPTTPEWPSEPPTPEWPPMQPPSNENPPCETCQPSNPPGYPPTGYSGRNHYGQNGGYGSSHGRRGIEKA</sequence>
<name>A0ABR2WMB6_9FUNG</name>
<dbReference type="EMBL" id="JASJQH010000889">
    <property type="protein sequence ID" value="KAK9762619.1"/>
    <property type="molecule type" value="Genomic_DNA"/>
</dbReference>
<evidence type="ECO:0000256" key="1">
    <source>
        <dbReference type="SAM" id="MobiDB-lite"/>
    </source>
</evidence>
<dbReference type="Proteomes" id="UP001479436">
    <property type="component" value="Unassembled WGS sequence"/>
</dbReference>
<protein>
    <submittedName>
        <fullName evidence="3">Uncharacterized protein</fullName>
    </submittedName>
</protein>
<feature type="compositionally biased region" description="Pro residues" evidence="1">
    <location>
        <begin position="185"/>
        <end position="202"/>
    </location>
</feature>
<evidence type="ECO:0000313" key="3">
    <source>
        <dbReference type="EMBL" id="KAK9762619.1"/>
    </source>
</evidence>
<feature type="signal peptide" evidence="2">
    <location>
        <begin position="1"/>
        <end position="18"/>
    </location>
</feature>
<organism evidence="3 4">
    <name type="scientific">Basidiobolus ranarum</name>
    <dbReference type="NCBI Taxonomy" id="34480"/>
    <lineage>
        <taxon>Eukaryota</taxon>
        <taxon>Fungi</taxon>
        <taxon>Fungi incertae sedis</taxon>
        <taxon>Zoopagomycota</taxon>
        <taxon>Entomophthoromycotina</taxon>
        <taxon>Basidiobolomycetes</taxon>
        <taxon>Basidiobolales</taxon>
        <taxon>Basidiobolaceae</taxon>
        <taxon>Basidiobolus</taxon>
    </lineage>
</organism>
<evidence type="ECO:0000256" key="2">
    <source>
        <dbReference type="SAM" id="SignalP"/>
    </source>
</evidence>
<evidence type="ECO:0000313" key="4">
    <source>
        <dbReference type="Proteomes" id="UP001479436"/>
    </source>
</evidence>